<dbReference type="PANTHER" id="PTHR43750">
    <property type="entry name" value="UDP-GLUCOSE 6-DEHYDROGENASE TUAD"/>
    <property type="match status" value="1"/>
</dbReference>
<dbReference type="InterPro" id="IPR017476">
    <property type="entry name" value="UDP-Glc/GDP-Man"/>
</dbReference>
<dbReference type="Gene3D" id="3.40.50.720">
    <property type="entry name" value="NAD(P)-binding Rossmann-like Domain"/>
    <property type="match status" value="2"/>
</dbReference>
<keyword evidence="3" id="KW-0520">NAD</keyword>
<dbReference type="InterPro" id="IPR028357">
    <property type="entry name" value="UDPglc_DH_bac"/>
</dbReference>
<dbReference type="RefSeq" id="WP_116207897.1">
    <property type="nucleotide sequence ID" value="NZ_QUNR01000002.1"/>
</dbReference>
<dbReference type="EMBL" id="QUNR01000002">
    <property type="protein sequence ID" value="REH38870.1"/>
    <property type="molecule type" value="Genomic_DNA"/>
</dbReference>
<feature type="domain" description="UDP-glucose/GDP-mannose dehydrogenase C-terminal" evidence="5">
    <location>
        <begin position="314"/>
        <end position="445"/>
    </location>
</feature>
<evidence type="ECO:0000256" key="3">
    <source>
        <dbReference type="PIRNR" id="PIRNR000124"/>
    </source>
</evidence>
<dbReference type="SUPFAM" id="SSF48179">
    <property type="entry name" value="6-phosphogluconate dehydrogenase C-terminal domain-like"/>
    <property type="match status" value="1"/>
</dbReference>
<dbReference type="GO" id="GO:0000271">
    <property type="term" value="P:polysaccharide biosynthetic process"/>
    <property type="evidence" value="ECO:0007669"/>
    <property type="project" value="InterPro"/>
</dbReference>
<evidence type="ECO:0000256" key="2">
    <source>
        <dbReference type="ARBA" id="ARBA00023002"/>
    </source>
</evidence>
<dbReference type="AlphaFoldDB" id="A0A3E0H5Z8"/>
<accession>A0A3E0H5Z8</accession>
<dbReference type="InterPro" id="IPR008927">
    <property type="entry name" value="6-PGluconate_DH-like_C_sf"/>
</dbReference>
<feature type="binding site" evidence="4">
    <location>
        <position position="204"/>
    </location>
    <ligand>
        <name>substrate</name>
    </ligand>
</feature>
<reference evidence="6 7" key="1">
    <citation type="submission" date="2018-08" db="EMBL/GenBank/DDBJ databases">
        <title>Genomic Encyclopedia of Type Strains, Phase IV (KMG-IV): sequencing the most valuable type-strain genomes for metagenomic binning, comparative biology and taxonomic classification.</title>
        <authorList>
            <person name="Goeker M."/>
        </authorList>
    </citation>
    <scope>NUCLEOTIDE SEQUENCE [LARGE SCALE GENOMIC DNA]</scope>
    <source>
        <strain evidence="6 7">DSM 26022</strain>
    </source>
</reference>
<dbReference type="OrthoDB" id="9803238at2"/>
<keyword evidence="7" id="KW-1185">Reference proteome</keyword>
<evidence type="ECO:0000313" key="6">
    <source>
        <dbReference type="EMBL" id="REH38870.1"/>
    </source>
</evidence>
<feature type="binding site" evidence="4">
    <location>
        <position position="257"/>
    </location>
    <ligand>
        <name>substrate</name>
    </ligand>
</feature>
<feature type="binding site" evidence="4">
    <location>
        <position position="321"/>
    </location>
    <ligand>
        <name>substrate</name>
    </ligand>
</feature>
<dbReference type="InterPro" id="IPR014027">
    <property type="entry name" value="UDP-Glc/GDP-Man_DH_C"/>
</dbReference>
<dbReference type="PIRSF" id="PIRSF000124">
    <property type="entry name" value="UDPglc_GDPman_dh"/>
    <property type="match status" value="1"/>
</dbReference>
<dbReference type="PANTHER" id="PTHR43750:SF3">
    <property type="entry name" value="UDP-GLUCOSE 6-DEHYDROGENASE TUAD"/>
    <property type="match status" value="1"/>
</dbReference>
<comment type="caution">
    <text evidence="6">The sequence shown here is derived from an EMBL/GenBank/DDBJ whole genome shotgun (WGS) entry which is preliminary data.</text>
</comment>
<evidence type="ECO:0000256" key="4">
    <source>
        <dbReference type="PIRSR" id="PIRSR500134-2"/>
    </source>
</evidence>
<dbReference type="PIRSF" id="PIRSF500134">
    <property type="entry name" value="UDPglc_DH_bac"/>
    <property type="match status" value="1"/>
</dbReference>
<evidence type="ECO:0000256" key="1">
    <source>
        <dbReference type="ARBA" id="ARBA00015132"/>
    </source>
</evidence>
<sequence length="464" mass="50046">MKIAVHGNTPFAWTTAVHLAGIGHTVTLCADWSRCLRTPDAELAREPGLLSQLHELMPKGLLTLSSAEALLSAASHTDENAGDVCTQAMDQHWLALGGSADELVAYARELDAVSGIALAPLVVLSPYPLGTLARLKQAVDATVYALPIFARGGSMLANLAKPPLLVIGCDDEAHTAFMLETLRPMTRRAGEVMLVPLAAAELIKSSVNAMLATRMSFMNEMATLCESVGVDIDLVRQGLAADPRIGSDYLDAGCGFGGPSFSDELLDFSRSVQASIDQQTLIANALRINERQRDVLFRKLWRYFEGDLSGRCFAIWGAAYKPNSASVQDSAVHPLLQALWAQGARTRVYDPLAAESLRECYPDQPLLEIVDQPYDVLACTSSAALADAGTDAGRSALGHSEVRVAGADALIVVTAWEIFQSPDYARLYSGLRQPFILDGRNVYDPDYLREQGFTYVGIGRGEVF</sequence>
<dbReference type="SMART" id="SM00984">
    <property type="entry name" value="UDPG_MGDP_dh_C"/>
    <property type="match status" value="1"/>
</dbReference>
<feature type="binding site" evidence="4">
    <location>
        <begin position="249"/>
        <end position="253"/>
    </location>
    <ligand>
        <name>substrate</name>
    </ligand>
</feature>
<protein>
    <recommendedName>
        <fullName evidence="1 3">UDP-glucose 6-dehydrogenase</fullName>
        <ecNumber evidence="3">1.1.1.22</ecNumber>
    </recommendedName>
</protein>
<dbReference type="Proteomes" id="UP000256774">
    <property type="component" value="Unassembled WGS sequence"/>
</dbReference>
<dbReference type="Pfam" id="PF00984">
    <property type="entry name" value="UDPG_MGDP_dh"/>
    <property type="match status" value="1"/>
</dbReference>
<comment type="catalytic activity">
    <reaction evidence="3">
        <text>UDP-alpha-D-glucose + 2 NAD(+) + H2O = UDP-alpha-D-glucuronate + 2 NADH + 3 H(+)</text>
        <dbReference type="Rhea" id="RHEA:23596"/>
        <dbReference type="ChEBI" id="CHEBI:15377"/>
        <dbReference type="ChEBI" id="CHEBI:15378"/>
        <dbReference type="ChEBI" id="CHEBI:57540"/>
        <dbReference type="ChEBI" id="CHEBI:57945"/>
        <dbReference type="ChEBI" id="CHEBI:58052"/>
        <dbReference type="ChEBI" id="CHEBI:58885"/>
        <dbReference type="EC" id="1.1.1.22"/>
    </reaction>
</comment>
<evidence type="ECO:0000259" key="5">
    <source>
        <dbReference type="SMART" id="SM00984"/>
    </source>
</evidence>
<dbReference type="InterPro" id="IPR014026">
    <property type="entry name" value="UDP-Glc/GDP-Man_DH_dimer"/>
</dbReference>
<keyword evidence="2 3" id="KW-0560">Oxidoreductase</keyword>
<name>A0A3E0H5Z8_9GAMM</name>
<dbReference type="Gene3D" id="1.20.5.100">
    <property type="entry name" value="Cytochrome c1, transmembrane anchor, C-terminal"/>
    <property type="match status" value="1"/>
</dbReference>
<dbReference type="GO" id="GO:0051287">
    <property type="term" value="F:NAD binding"/>
    <property type="evidence" value="ECO:0007669"/>
    <property type="project" value="InterPro"/>
</dbReference>
<comment type="similarity">
    <text evidence="3">Belongs to the UDP-glucose/GDP-mannose dehydrogenase family.</text>
</comment>
<dbReference type="EC" id="1.1.1.22" evidence="3"/>
<organism evidence="6 7">
    <name type="scientific">Paraperlucidibaca baekdonensis</name>
    <dbReference type="NCBI Taxonomy" id="748120"/>
    <lineage>
        <taxon>Bacteria</taxon>
        <taxon>Pseudomonadati</taxon>
        <taxon>Pseudomonadota</taxon>
        <taxon>Gammaproteobacteria</taxon>
        <taxon>Moraxellales</taxon>
        <taxon>Moraxellaceae</taxon>
        <taxon>Paraperlucidibaca</taxon>
    </lineage>
</organism>
<proteinExistence type="inferred from homology"/>
<gene>
    <name evidence="6" type="ORF">DFR26_1037</name>
</gene>
<dbReference type="SUPFAM" id="SSF52413">
    <property type="entry name" value="UDP-glucose/GDP-mannose dehydrogenase C-terminal domain"/>
    <property type="match status" value="1"/>
</dbReference>
<dbReference type="InterPro" id="IPR036220">
    <property type="entry name" value="UDP-Glc/GDP-Man_DH_C_sf"/>
</dbReference>
<dbReference type="GO" id="GO:0003979">
    <property type="term" value="F:UDP-glucose 6-dehydrogenase activity"/>
    <property type="evidence" value="ECO:0007669"/>
    <property type="project" value="UniProtKB-EC"/>
</dbReference>
<dbReference type="Pfam" id="PF03720">
    <property type="entry name" value="UDPG_MGDP_dh_C"/>
    <property type="match status" value="1"/>
</dbReference>
<evidence type="ECO:0000313" key="7">
    <source>
        <dbReference type="Proteomes" id="UP000256774"/>
    </source>
</evidence>